<name>A0ABS6XBS5_9BACT</name>
<keyword evidence="1" id="KW-0472">Membrane</keyword>
<keyword evidence="3" id="KW-1185">Reference proteome</keyword>
<comment type="caution">
    <text evidence="2">The sequence shown here is derived from an EMBL/GenBank/DDBJ whole genome shotgun (WGS) entry which is preliminary data.</text>
</comment>
<evidence type="ECO:0000256" key="1">
    <source>
        <dbReference type="SAM" id="Phobius"/>
    </source>
</evidence>
<evidence type="ECO:0008006" key="4">
    <source>
        <dbReference type="Google" id="ProtNLM"/>
    </source>
</evidence>
<evidence type="ECO:0000313" key="2">
    <source>
        <dbReference type="EMBL" id="MBW3364938.1"/>
    </source>
</evidence>
<protein>
    <recommendedName>
        <fullName evidence="4">IS5/IS1182 family transposase</fullName>
    </recommendedName>
</protein>
<evidence type="ECO:0000313" key="3">
    <source>
        <dbReference type="Proteomes" id="UP000774935"/>
    </source>
</evidence>
<sequence>MRVDNDVAYPELTFLYKLQHFLKLLALVRFRAFIGATEFAYHLVAVALGISRTAL</sequence>
<feature type="transmembrane region" description="Helical" evidence="1">
    <location>
        <begin position="30"/>
        <end position="50"/>
    </location>
</feature>
<organism evidence="2 3">
    <name type="scientific">Pontibacter populi</name>
    <dbReference type="NCBI Taxonomy" id="890055"/>
    <lineage>
        <taxon>Bacteria</taxon>
        <taxon>Pseudomonadati</taxon>
        <taxon>Bacteroidota</taxon>
        <taxon>Cytophagia</taxon>
        <taxon>Cytophagales</taxon>
        <taxon>Hymenobacteraceae</taxon>
        <taxon>Pontibacter</taxon>
    </lineage>
</organism>
<dbReference type="Proteomes" id="UP000774935">
    <property type="component" value="Unassembled WGS sequence"/>
</dbReference>
<proteinExistence type="predicted"/>
<dbReference type="EMBL" id="JAHWXQ010000002">
    <property type="protein sequence ID" value="MBW3364938.1"/>
    <property type="molecule type" value="Genomic_DNA"/>
</dbReference>
<gene>
    <name evidence="2" type="ORF">KYK27_07785</name>
</gene>
<accession>A0ABS6XBS5</accession>
<reference evidence="2 3" key="1">
    <citation type="submission" date="2021-07" db="EMBL/GenBank/DDBJ databases">
        <authorList>
            <person name="Kim M.K."/>
        </authorList>
    </citation>
    <scope>NUCLEOTIDE SEQUENCE [LARGE SCALE GENOMIC DNA]</scope>
    <source>
        <strain evidence="2 3">HLY7-15</strain>
    </source>
</reference>
<keyword evidence="1" id="KW-1133">Transmembrane helix</keyword>
<keyword evidence="1" id="KW-0812">Transmembrane</keyword>